<comment type="caution">
    <text evidence="1">The sequence shown here is derived from an EMBL/GenBank/DDBJ whole genome shotgun (WGS) entry which is preliminary data.</text>
</comment>
<sequence length="51" mass="5618">MTPKGRGMMGLVVSQQLEGYKFETHALDCTGVKLAVLQLLPNYKSHVALQD</sequence>
<dbReference type="EMBL" id="CATNWA010017572">
    <property type="protein sequence ID" value="CAI9601467.1"/>
    <property type="molecule type" value="Genomic_DNA"/>
</dbReference>
<protein>
    <submittedName>
        <fullName evidence="1">Uncharacterized protein</fullName>
    </submittedName>
</protein>
<organism evidence="1 2">
    <name type="scientific">Staurois parvus</name>
    <dbReference type="NCBI Taxonomy" id="386267"/>
    <lineage>
        <taxon>Eukaryota</taxon>
        <taxon>Metazoa</taxon>
        <taxon>Chordata</taxon>
        <taxon>Craniata</taxon>
        <taxon>Vertebrata</taxon>
        <taxon>Euteleostomi</taxon>
        <taxon>Amphibia</taxon>
        <taxon>Batrachia</taxon>
        <taxon>Anura</taxon>
        <taxon>Neobatrachia</taxon>
        <taxon>Ranoidea</taxon>
        <taxon>Ranidae</taxon>
        <taxon>Staurois</taxon>
    </lineage>
</organism>
<dbReference type="Proteomes" id="UP001162483">
    <property type="component" value="Unassembled WGS sequence"/>
</dbReference>
<keyword evidence="2" id="KW-1185">Reference proteome</keyword>
<name>A0ABN9FWL1_9NEOB</name>
<evidence type="ECO:0000313" key="1">
    <source>
        <dbReference type="EMBL" id="CAI9601467.1"/>
    </source>
</evidence>
<proteinExistence type="predicted"/>
<gene>
    <name evidence="1" type="ORF">SPARVUS_LOCUS12985635</name>
</gene>
<reference evidence="1" key="1">
    <citation type="submission" date="2023-05" db="EMBL/GenBank/DDBJ databases">
        <authorList>
            <person name="Stuckert A."/>
        </authorList>
    </citation>
    <scope>NUCLEOTIDE SEQUENCE</scope>
</reference>
<evidence type="ECO:0000313" key="2">
    <source>
        <dbReference type="Proteomes" id="UP001162483"/>
    </source>
</evidence>
<accession>A0ABN9FWL1</accession>